<dbReference type="AlphaFoldDB" id="A0A450RV75"/>
<protein>
    <recommendedName>
        <fullName evidence="4">DUF2442 domain-containing protein</fullName>
    </recommendedName>
</protein>
<evidence type="ECO:0000313" key="3">
    <source>
        <dbReference type="EMBL" id="VFJ55526.1"/>
    </source>
</evidence>
<dbReference type="EMBL" id="CAADEY010000049">
    <property type="protein sequence ID" value="VFJ55526.1"/>
    <property type="molecule type" value="Genomic_DNA"/>
</dbReference>
<sequence length="101" mass="11496">MLHDVVAANYEDGYRIAITFDDGKRGVVDFSEYLSKGGVFDHFKDMDFFRDFRVNDELGTLAWRHDIDVAPEKLYSKATGGPLPEWMEPSREPPGKTVLPT</sequence>
<feature type="region of interest" description="Disordered" evidence="1">
    <location>
        <begin position="79"/>
        <end position="101"/>
    </location>
</feature>
<organism evidence="2">
    <name type="scientific">Candidatus Kentrum sp. DK</name>
    <dbReference type="NCBI Taxonomy" id="2126562"/>
    <lineage>
        <taxon>Bacteria</taxon>
        <taxon>Pseudomonadati</taxon>
        <taxon>Pseudomonadota</taxon>
        <taxon>Gammaproteobacteria</taxon>
        <taxon>Candidatus Kentrum</taxon>
    </lineage>
</organism>
<dbReference type="InterPro" id="IPR036782">
    <property type="entry name" value="NE0471-like_N"/>
</dbReference>
<dbReference type="EMBL" id="CAADEX010000004">
    <property type="protein sequence ID" value="VFJ43010.1"/>
    <property type="molecule type" value="Genomic_DNA"/>
</dbReference>
<proteinExistence type="predicted"/>
<gene>
    <name evidence="2" type="ORF">BECKDK2373B_GA0170837_10042</name>
    <name evidence="3" type="ORF">BECKDK2373C_GA0170839_104910</name>
</gene>
<reference evidence="2" key="1">
    <citation type="submission" date="2019-02" db="EMBL/GenBank/DDBJ databases">
        <authorList>
            <person name="Gruber-Vodicka R. H."/>
            <person name="Seah K. B. B."/>
        </authorList>
    </citation>
    <scope>NUCLEOTIDE SEQUENCE</scope>
    <source>
        <strain evidence="3">BECK_DK161</strain>
        <strain evidence="2">BECK_DK47</strain>
    </source>
</reference>
<dbReference type="SUPFAM" id="SSF143880">
    <property type="entry name" value="NE0471 N-terminal domain-like"/>
    <property type="match status" value="1"/>
</dbReference>
<name>A0A450RV75_9GAMM</name>
<evidence type="ECO:0000313" key="2">
    <source>
        <dbReference type="EMBL" id="VFJ43010.1"/>
    </source>
</evidence>
<evidence type="ECO:0008006" key="4">
    <source>
        <dbReference type="Google" id="ProtNLM"/>
    </source>
</evidence>
<dbReference type="Pfam" id="PF10387">
    <property type="entry name" value="DUF2442"/>
    <property type="match status" value="1"/>
</dbReference>
<dbReference type="Gene3D" id="3.30.2020.10">
    <property type="entry name" value="NE0471-like N-terminal domain"/>
    <property type="match status" value="1"/>
</dbReference>
<dbReference type="InterPro" id="IPR018841">
    <property type="entry name" value="DUF2442"/>
</dbReference>
<evidence type="ECO:0000256" key="1">
    <source>
        <dbReference type="SAM" id="MobiDB-lite"/>
    </source>
</evidence>
<accession>A0A450RV75</accession>